<organism evidence="3 4">
    <name type="scientific">Candidatus Nomurabacteria bacterium RIFCSPHIGHO2_01_FULL_39_9</name>
    <dbReference type="NCBI Taxonomy" id="1801735"/>
    <lineage>
        <taxon>Bacteria</taxon>
        <taxon>Candidatus Nomuraibacteriota</taxon>
    </lineage>
</organism>
<sequence>MNEIIPAIMPKNYEDLKYKVSLVKGLVSTVQLDLMDGVFVPEKTWPFLNLKQGIEEVKENGLPFWQDLDFELDLMVRNASNLLEELIQLGPSRIIFHIEAEDTLNIKKIKERLGESIEIGLAINPQTSIEKIEPFISDINFVQCMGIAKIGYQGQPFDEKVFDHINYLQKNYPKLTISVDGSVNFDTIGKLTEAGVSRFVIGSAIFGAENIHKTIEEFYGIIKK</sequence>
<comment type="caution">
    <text evidence="3">The sequence shown here is derived from an EMBL/GenBank/DDBJ whole genome shotgun (WGS) entry which is preliminary data.</text>
</comment>
<evidence type="ECO:0008006" key="5">
    <source>
        <dbReference type="Google" id="ProtNLM"/>
    </source>
</evidence>
<dbReference type="InterPro" id="IPR011060">
    <property type="entry name" value="RibuloseP-bd_barrel"/>
</dbReference>
<dbReference type="SUPFAM" id="SSF51366">
    <property type="entry name" value="Ribulose-phoshate binding barrel"/>
    <property type="match status" value="1"/>
</dbReference>
<dbReference type="Gene3D" id="3.20.20.70">
    <property type="entry name" value="Aldolase class I"/>
    <property type="match status" value="1"/>
</dbReference>
<dbReference type="GO" id="GO:0046872">
    <property type="term" value="F:metal ion binding"/>
    <property type="evidence" value="ECO:0007669"/>
    <property type="project" value="UniProtKB-KW"/>
</dbReference>
<proteinExistence type="predicted"/>
<dbReference type="EMBL" id="MFTL01000011">
    <property type="protein sequence ID" value="OGI61700.1"/>
    <property type="molecule type" value="Genomic_DNA"/>
</dbReference>
<dbReference type="InterPro" id="IPR013785">
    <property type="entry name" value="Aldolase_TIM"/>
</dbReference>
<dbReference type="Pfam" id="PF00834">
    <property type="entry name" value="Ribul_P_3_epim"/>
    <property type="match status" value="1"/>
</dbReference>
<protein>
    <recommendedName>
        <fullName evidence="5">Ribulose-phosphate 3-epimerase</fullName>
    </recommendedName>
</protein>
<evidence type="ECO:0000313" key="4">
    <source>
        <dbReference type="Proteomes" id="UP000182253"/>
    </source>
</evidence>
<evidence type="ECO:0000256" key="2">
    <source>
        <dbReference type="ARBA" id="ARBA00023235"/>
    </source>
</evidence>
<reference evidence="3 4" key="1">
    <citation type="journal article" date="2016" name="Nat. Commun.">
        <title>Thousands of microbial genomes shed light on interconnected biogeochemical processes in an aquifer system.</title>
        <authorList>
            <person name="Anantharaman K."/>
            <person name="Brown C.T."/>
            <person name="Hug L.A."/>
            <person name="Sharon I."/>
            <person name="Castelle C.J."/>
            <person name="Probst A.J."/>
            <person name="Thomas B.C."/>
            <person name="Singh A."/>
            <person name="Wilkins M.J."/>
            <person name="Karaoz U."/>
            <person name="Brodie E.L."/>
            <person name="Williams K.H."/>
            <person name="Hubbard S.S."/>
            <person name="Banfield J.F."/>
        </authorList>
    </citation>
    <scope>NUCLEOTIDE SEQUENCE [LARGE SCALE GENOMIC DNA]</scope>
</reference>
<dbReference type="Proteomes" id="UP000182253">
    <property type="component" value="Unassembled WGS sequence"/>
</dbReference>
<accession>A0A1F6UW85</accession>
<keyword evidence="1" id="KW-0479">Metal-binding</keyword>
<evidence type="ECO:0000313" key="3">
    <source>
        <dbReference type="EMBL" id="OGI61700.1"/>
    </source>
</evidence>
<dbReference type="GO" id="GO:0005975">
    <property type="term" value="P:carbohydrate metabolic process"/>
    <property type="evidence" value="ECO:0007669"/>
    <property type="project" value="InterPro"/>
</dbReference>
<evidence type="ECO:0000256" key="1">
    <source>
        <dbReference type="ARBA" id="ARBA00022723"/>
    </source>
</evidence>
<dbReference type="AlphaFoldDB" id="A0A1F6UW85"/>
<keyword evidence="2" id="KW-0413">Isomerase</keyword>
<dbReference type="STRING" id="1801735.A2645_01150"/>
<name>A0A1F6UW85_9BACT</name>
<dbReference type="GO" id="GO:0016857">
    <property type="term" value="F:racemase and epimerase activity, acting on carbohydrates and derivatives"/>
    <property type="evidence" value="ECO:0007669"/>
    <property type="project" value="InterPro"/>
</dbReference>
<gene>
    <name evidence="3" type="ORF">A2645_01150</name>
</gene>
<dbReference type="InterPro" id="IPR000056">
    <property type="entry name" value="Ribul_P_3_epim-like"/>
</dbReference>
<dbReference type="PANTHER" id="PTHR11749">
    <property type="entry name" value="RIBULOSE-5-PHOSPHATE-3-EPIMERASE"/>
    <property type="match status" value="1"/>
</dbReference>